<evidence type="ECO:0000256" key="1">
    <source>
        <dbReference type="ARBA" id="ARBA00022771"/>
    </source>
</evidence>
<dbReference type="PROSITE" id="PS50966">
    <property type="entry name" value="ZF_SWIM"/>
    <property type="match status" value="1"/>
</dbReference>
<evidence type="ECO:0000256" key="3">
    <source>
        <dbReference type="PROSITE-ProRule" id="PRU00175"/>
    </source>
</evidence>
<dbReference type="Pfam" id="PF13639">
    <property type="entry name" value="zf-RING_2"/>
    <property type="match status" value="2"/>
</dbReference>
<comment type="caution">
    <text evidence="6">The sequence shown here is derived from an EMBL/GenBank/DDBJ whole genome shotgun (WGS) entry which is preliminary data.</text>
</comment>
<dbReference type="EMBL" id="CASHTH010001241">
    <property type="protein sequence ID" value="CAI8013134.1"/>
    <property type="molecule type" value="Genomic_DNA"/>
</dbReference>
<dbReference type="GO" id="GO:0008270">
    <property type="term" value="F:zinc ion binding"/>
    <property type="evidence" value="ECO:0007669"/>
    <property type="project" value="UniProtKB-KW"/>
</dbReference>
<dbReference type="Pfam" id="PF04434">
    <property type="entry name" value="SWIM"/>
    <property type="match status" value="1"/>
</dbReference>
<proteinExistence type="predicted"/>
<dbReference type="Proteomes" id="UP001174909">
    <property type="component" value="Unassembled WGS sequence"/>
</dbReference>
<evidence type="ECO:0000313" key="6">
    <source>
        <dbReference type="EMBL" id="CAI8013134.1"/>
    </source>
</evidence>
<dbReference type="PANTHER" id="PTHR21540">
    <property type="entry name" value="RING FINGER AND SWIM DOMAIN-CONTAINING PROTEIN 2"/>
    <property type="match status" value="1"/>
</dbReference>
<keyword evidence="1 3" id="KW-0479">Metal-binding</keyword>
<dbReference type="InterPro" id="IPR001841">
    <property type="entry name" value="Znf_RING"/>
</dbReference>
<keyword evidence="7" id="KW-1185">Reference proteome</keyword>
<name>A0AA35WA89_GEOBA</name>
<gene>
    <name evidence="6" type="ORF">GBAR_LOCUS8375</name>
</gene>
<dbReference type="PANTHER" id="PTHR21540:SF3">
    <property type="entry name" value="E3 UBIQUITIN-PROTEIN LIGASE ZSWIM2"/>
    <property type="match status" value="1"/>
</dbReference>
<evidence type="ECO:0000259" key="5">
    <source>
        <dbReference type="PROSITE" id="PS50966"/>
    </source>
</evidence>
<dbReference type="SMART" id="SM00184">
    <property type="entry name" value="RING"/>
    <property type="match status" value="2"/>
</dbReference>
<dbReference type="CDD" id="cd16494">
    <property type="entry name" value="RING-CH-C4HC3_ZSWM2"/>
    <property type="match status" value="1"/>
</dbReference>
<dbReference type="InterPro" id="IPR039903">
    <property type="entry name" value="Zswim2"/>
</dbReference>
<dbReference type="SUPFAM" id="SSF57850">
    <property type="entry name" value="RING/U-box"/>
    <property type="match status" value="2"/>
</dbReference>
<feature type="domain" description="SWIM-type" evidence="5">
    <location>
        <begin position="49"/>
        <end position="82"/>
    </location>
</feature>
<feature type="domain" description="RING-type" evidence="4">
    <location>
        <begin position="259"/>
        <end position="301"/>
    </location>
</feature>
<organism evidence="6 7">
    <name type="scientific">Geodia barretti</name>
    <name type="common">Barrett's horny sponge</name>
    <dbReference type="NCBI Taxonomy" id="519541"/>
    <lineage>
        <taxon>Eukaryota</taxon>
        <taxon>Metazoa</taxon>
        <taxon>Porifera</taxon>
        <taxon>Demospongiae</taxon>
        <taxon>Heteroscleromorpha</taxon>
        <taxon>Tetractinellida</taxon>
        <taxon>Astrophorina</taxon>
        <taxon>Geodiidae</taxon>
        <taxon>Geodia</taxon>
    </lineage>
</organism>
<evidence type="ECO:0000256" key="2">
    <source>
        <dbReference type="ARBA" id="ARBA00022833"/>
    </source>
</evidence>
<dbReference type="InterPro" id="IPR007527">
    <property type="entry name" value="Znf_SWIM"/>
</dbReference>
<dbReference type="Gene3D" id="3.30.40.10">
    <property type="entry name" value="Zinc/RING finger domain, C3HC4 (zinc finger)"/>
    <property type="match status" value="2"/>
</dbReference>
<dbReference type="AlphaFoldDB" id="A0AA35WA89"/>
<feature type="domain" description="RING-type" evidence="4">
    <location>
        <begin position="139"/>
        <end position="190"/>
    </location>
</feature>
<dbReference type="PROSITE" id="PS50089">
    <property type="entry name" value="ZF_RING_2"/>
    <property type="match status" value="2"/>
</dbReference>
<keyword evidence="2" id="KW-0862">Zinc</keyword>
<reference evidence="6" key="1">
    <citation type="submission" date="2023-03" db="EMBL/GenBank/DDBJ databases">
        <authorList>
            <person name="Steffen K."/>
            <person name="Cardenas P."/>
        </authorList>
    </citation>
    <scope>NUCLEOTIDE SEQUENCE</scope>
</reference>
<dbReference type="InterPro" id="IPR013083">
    <property type="entry name" value="Znf_RING/FYVE/PHD"/>
</dbReference>
<protein>
    <submittedName>
        <fullName evidence="6">E3 ubiquitin-protein ligase Zswim2</fullName>
    </submittedName>
</protein>
<keyword evidence="1 3" id="KW-0863">Zinc-finger</keyword>
<evidence type="ECO:0000259" key="4">
    <source>
        <dbReference type="PROSITE" id="PS50089"/>
    </source>
</evidence>
<accession>A0AA35WA89</accession>
<dbReference type="GO" id="GO:0061630">
    <property type="term" value="F:ubiquitin protein ligase activity"/>
    <property type="evidence" value="ECO:0007669"/>
    <property type="project" value="InterPro"/>
</dbReference>
<evidence type="ECO:0000313" key="7">
    <source>
        <dbReference type="Proteomes" id="UP001174909"/>
    </source>
</evidence>
<sequence>MARRQQWRRKSPEAVLARSEEALCRTLYIVHQAGPTSFVLKEETGERKFKTCLGNPHQCSCSAFRKEGELCVHILWLLLKKFKVPRESSLSFQLGLVEREINGILYGNHAQKQLPVQQPGSTDQSNHVVRRAITSEDICPICQEEFSARPLAIAYCKLGCGQNIHVRCMKIWADHQQTPGDPTVHCPVCRCDFLPLKELCGDDLCVYKPTSVTEIGQARVDKPNGGRRRVRERGEVLISRLKAYPVGTGGGGGGKGSVCEMCGEEFKRGDWVRKLPACRHEFHRLCIDGWLRSGHAVCPVDATTVFVPPNNKHKAPLKRRKRGGEGKRQSYTLWILNKITSH</sequence>